<dbReference type="EMBL" id="LR796546">
    <property type="protein sequence ID" value="CAB4150278.1"/>
    <property type="molecule type" value="Genomic_DNA"/>
</dbReference>
<name>A0A6J5MUA9_9CAUD</name>
<proteinExistence type="predicted"/>
<accession>A0A6J5MUA9</accession>
<gene>
    <name evidence="1" type="ORF">UFOVP568_7</name>
</gene>
<evidence type="ECO:0000313" key="1">
    <source>
        <dbReference type="EMBL" id="CAB4150278.1"/>
    </source>
</evidence>
<reference evidence="1" key="1">
    <citation type="submission" date="2020-04" db="EMBL/GenBank/DDBJ databases">
        <authorList>
            <person name="Chiriac C."/>
            <person name="Salcher M."/>
            <person name="Ghai R."/>
            <person name="Kavagutti S V."/>
        </authorList>
    </citation>
    <scope>NUCLEOTIDE SEQUENCE</scope>
</reference>
<protein>
    <submittedName>
        <fullName evidence="1">Uncharacterized protein</fullName>
    </submittedName>
</protein>
<organism evidence="1">
    <name type="scientific">uncultured Caudovirales phage</name>
    <dbReference type="NCBI Taxonomy" id="2100421"/>
    <lineage>
        <taxon>Viruses</taxon>
        <taxon>Duplodnaviria</taxon>
        <taxon>Heunggongvirae</taxon>
        <taxon>Uroviricota</taxon>
        <taxon>Caudoviricetes</taxon>
        <taxon>Peduoviridae</taxon>
        <taxon>Maltschvirus</taxon>
        <taxon>Maltschvirus maltsch</taxon>
    </lineage>
</organism>
<sequence>MAKLQNDPVAMATASLASFRLKTTQAEQDFGAFAYHLFHVITDVERMGDAFQVGPDWMDADKKAGREAIVSRCMQLLFPVPDNVSESKDKTLKAAFRIDQNGNREDVKRAVEMLAGMCRMGDLFGETGAQWSGSQWMVPPAWFVDGEISAFWLSGKPNVKLIGAKIPSHVSFCYKNAGHKARVDVINKDGDTVETAAKIAPNRLSIAALGMPKEEREQSEEVAVGTPVVQAGNLLSKLLDQAEETQSQAITGDAADAMADVIARIVRNPHLWSLALAERSTFEAENASNAAQA</sequence>